<reference evidence="1 2" key="1">
    <citation type="submission" date="2016-09" db="EMBL/GenBank/DDBJ databases">
        <title>Bacillus aquimaris SAMM genome sequence reveals colonization and biosurfactant production capacities.</title>
        <authorList>
            <person name="Waghmode S.R."/>
            <person name="Suryavanshi M.V."/>
        </authorList>
    </citation>
    <scope>NUCLEOTIDE SEQUENCE [LARGE SCALE GENOMIC DNA]</scope>
    <source>
        <strain evidence="1 2">SAMM</strain>
    </source>
</reference>
<dbReference type="EMBL" id="MINN01000070">
    <property type="protein sequence ID" value="OIU72816.1"/>
    <property type="molecule type" value="Genomic_DNA"/>
</dbReference>
<dbReference type="PANTHER" id="PTHR48100:SF59">
    <property type="entry name" value="ADENOSYLCOBALAMIN_ALPHA-RIBAZOLE PHOSPHATASE"/>
    <property type="match status" value="1"/>
</dbReference>
<dbReference type="Proteomes" id="UP000182062">
    <property type="component" value="Unassembled WGS sequence"/>
</dbReference>
<protein>
    <submittedName>
        <fullName evidence="1">Phosphoglycerate mutase</fullName>
    </submittedName>
</protein>
<keyword evidence="2" id="KW-1185">Reference proteome</keyword>
<sequence>MKTFIYMIRHGDSPKEGNERTRVLTEKGIRDAQQVTRMLKNEGINTVVSSPYIRSVLTVEPLAKELGQEVVVIENLKEKVSSADDIRVSDKELMPLLIKSFSEPHFALEGAESNAACQQRAAGALNELLKTYAGQKIALGTHGIVMTLMMNYYDEKYDLDFLHSTSKPDIYKMVFDGEELVEVHRLWDKAEVCF</sequence>
<dbReference type="Gene3D" id="3.40.50.1240">
    <property type="entry name" value="Phosphoglycerate mutase-like"/>
    <property type="match status" value="1"/>
</dbReference>
<accession>A0A1J6WLY1</accession>
<dbReference type="PANTHER" id="PTHR48100">
    <property type="entry name" value="BROAD-SPECIFICITY PHOSPHATASE YOR283W-RELATED"/>
    <property type="match status" value="1"/>
</dbReference>
<dbReference type="Pfam" id="PF00300">
    <property type="entry name" value="His_Phos_1"/>
    <property type="match status" value="1"/>
</dbReference>
<organism evidence="1 2">
    <name type="scientific">Rossellomorea aquimaris</name>
    <dbReference type="NCBI Taxonomy" id="189382"/>
    <lineage>
        <taxon>Bacteria</taxon>
        <taxon>Bacillati</taxon>
        <taxon>Bacillota</taxon>
        <taxon>Bacilli</taxon>
        <taxon>Bacillales</taxon>
        <taxon>Bacillaceae</taxon>
        <taxon>Rossellomorea</taxon>
    </lineage>
</organism>
<name>A0A1J6WLY1_9BACI</name>
<dbReference type="InterPro" id="IPR013078">
    <property type="entry name" value="His_Pase_superF_clade-1"/>
</dbReference>
<evidence type="ECO:0000313" key="2">
    <source>
        <dbReference type="Proteomes" id="UP000182062"/>
    </source>
</evidence>
<evidence type="ECO:0000313" key="1">
    <source>
        <dbReference type="EMBL" id="OIU72816.1"/>
    </source>
</evidence>
<dbReference type="GO" id="GO:0005737">
    <property type="term" value="C:cytoplasm"/>
    <property type="evidence" value="ECO:0007669"/>
    <property type="project" value="TreeGrafter"/>
</dbReference>
<dbReference type="RefSeq" id="WP_071617151.1">
    <property type="nucleotide sequence ID" value="NZ_MINN01000070.1"/>
</dbReference>
<proteinExistence type="predicted"/>
<dbReference type="OrthoDB" id="2185101at2"/>
<gene>
    <name evidence="1" type="ORF">BHE18_02815</name>
</gene>
<dbReference type="SUPFAM" id="SSF53254">
    <property type="entry name" value="Phosphoglycerate mutase-like"/>
    <property type="match status" value="1"/>
</dbReference>
<comment type="caution">
    <text evidence="1">The sequence shown here is derived from an EMBL/GenBank/DDBJ whole genome shotgun (WGS) entry which is preliminary data.</text>
</comment>
<dbReference type="InterPro" id="IPR029033">
    <property type="entry name" value="His_PPase_superfam"/>
</dbReference>
<dbReference type="AlphaFoldDB" id="A0A1J6WLY1"/>
<dbReference type="InterPro" id="IPR050275">
    <property type="entry name" value="PGM_Phosphatase"/>
</dbReference>
<dbReference type="GO" id="GO:0016791">
    <property type="term" value="F:phosphatase activity"/>
    <property type="evidence" value="ECO:0007669"/>
    <property type="project" value="TreeGrafter"/>
</dbReference>
<dbReference type="CDD" id="cd07040">
    <property type="entry name" value="HP"/>
    <property type="match status" value="1"/>
</dbReference>